<dbReference type="RefSeq" id="WP_318595270.1">
    <property type="nucleotide sequence ID" value="NZ_JAWSTH010000002.1"/>
</dbReference>
<keyword evidence="2" id="KW-0347">Helicase</keyword>
<keyword evidence="7" id="KW-1185">Reference proteome</keyword>
<protein>
    <submittedName>
        <fullName evidence="6">PD-(D/E)XK nuclease family protein</fullName>
    </submittedName>
</protein>
<comment type="caution">
    <text evidence="6">The sequence shown here is derived from an EMBL/GenBank/DDBJ whole genome shotgun (WGS) entry which is preliminary data.</text>
</comment>
<sequence>MSITVNGSAPAGADSPQPAARPPAAAGGGGINVPLQLPPRLGGRPITTLSASSYELWQNCEEKWRRRYLLGEREPKSPAMFLGIAVDQTLGWLHEQQIAGADPEPGDVLKAYGELFEASETDRRETRWTDDEPESMIRAAGVRCVEIYLEQMLPLIGRPTATQREIEVRLHPACEWSIKGFIDLETVRDEPVDVTDKGIVIPAGAKAPSGQQVIARRPEGEPAINDYKVKTRFISAGEAAGNVQCGIYVLDRRLRGEPPVPFVFANLVRPGGNRNGFDGRLQLTERTDAQLRGVMVRFAQMANAIVERVEQYGYEQPWKFADPRQTFPCRKRFCSWAASCPGWSGL</sequence>
<evidence type="ECO:0000256" key="3">
    <source>
        <dbReference type="ARBA" id="ARBA00023204"/>
    </source>
</evidence>
<reference evidence="6 7" key="2">
    <citation type="submission" date="2023-10" db="EMBL/GenBank/DDBJ databases">
        <authorList>
            <person name="Han X.F."/>
        </authorList>
    </citation>
    <scope>NUCLEOTIDE SEQUENCE [LARGE SCALE GENOMIC DNA]</scope>
    <source>
        <strain evidence="6 7">KCTC 39840</strain>
    </source>
</reference>
<evidence type="ECO:0000256" key="2">
    <source>
        <dbReference type="ARBA" id="ARBA00022806"/>
    </source>
</evidence>
<accession>A0ABU4HJX9</accession>
<feature type="domain" description="PD-(D/E)XK endonuclease-like" evidence="5">
    <location>
        <begin position="48"/>
        <end position="184"/>
    </location>
</feature>
<evidence type="ECO:0000256" key="1">
    <source>
        <dbReference type="ARBA" id="ARBA00022763"/>
    </source>
</evidence>
<dbReference type="EMBL" id="JAWSTH010000002">
    <property type="protein sequence ID" value="MDW5593009.1"/>
    <property type="molecule type" value="Genomic_DNA"/>
</dbReference>
<evidence type="ECO:0000313" key="6">
    <source>
        <dbReference type="EMBL" id="MDW5593009.1"/>
    </source>
</evidence>
<feature type="region of interest" description="Disordered" evidence="4">
    <location>
        <begin position="1"/>
        <end position="32"/>
    </location>
</feature>
<gene>
    <name evidence="6" type="ORF">R7226_01580</name>
</gene>
<feature type="compositionally biased region" description="Low complexity" evidence="4">
    <location>
        <begin position="16"/>
        <end position="25"/>
    </location>
</feature>
<reference evidence="7" key="1">
    <citation type="submission" date="2023-07" db="EMBL/GenBank/DDBJ databases">
        <title>Conexibacter stalactiti sp. nov., isolated from stalactites in a lava cave and emended description of the genus Conexibacter.</title>
        <authorList>
            <person name="Lee S.D."/>
        </authorList>
    </citation>
    <scope>NUCLEOTIDE SEQUENCE [LARGE SCALE GENOMIC DNA]</scope>
    <source>
        <strain evidence="7">KCTC 39840</strain>
    </source>
</reference>
<keyword evidence="2" id="KW-0378">Hydrolase</keyword>
<evidence type="ECO:0000313" key="7">
    <source>
        <dbReference type="Proteomes" id="UP001284601"/>
    </source>
</evidence>
<evidence type="ECO:0000259" key="5">
    <source>
        <dbReference type="Pfam" id="PF12705"/>
    </source>
</evidence>
<organism evidence="6 7">
    <name type="scientific">Conexibacter stalactiti</name>
    <dbReference type="NCBI Taxonomy" id="1940611"/>
    <lineage>
        <taxon>Bacteria</taxon>
        <taxon>Bacillati</taxon>
        <taxon>Actinomycetota</taxon>
        <taxon>Thermoleophilia</taxon>
        <taxon>Solirubrobacterales</taxon>
        <taxon>Conexibacteraceae</taxon>
        <taxon>Conexibacter</taxon>
    </lineage>
</organism>
<proteinExistence type="predicted"/>
<keyword evidence="2" id="KW-0547">Nucleotide-binding</keyword>
<dbReference type="Pfam" id="PF12705">
    <property type="entry name" value="PDDEXK_1"/>
    <property type="match status" value="1"/>
</dbReference>
<name>A0ABU4HJX9_9ACTN</name>
<dbReference type="Proteomes" id="UP001284601">
    <property type="component" value="Unassembled WGS sequence"/>
</dbReference>
<keyword evidence="2" id="KW-0067">ATP-binding</keyword>
<keyword evidence="3" id="KW-0234">DNA repair</keyword>
<evidence type="ECO:0000256" key="4">
    <source>
        <dbReference type="SAM" id="MobiDB-lite"/>
    </source>
</evidence>
<keyword evidence="1" id="KW-0227">DNA damage</keyword>
<dbReference type="InterPro" id="IPR038726">
    <property type="entry name" value="PDDEXK_AddAB-type"/>
</dbReference>